<gene>
    <name evidence="2" type="ORF">FHX39_000870</name>
</gene>
<proteinExistence type="predicted"/>
<protein>
    <submittedName>
        <fullName evidence="2">Aryl-alcohol dehydrogenase-like predicted oxidoreductase</fullName>
    </submittedName>
</protein>
<name>A0A7W5P6J5_9ACTN</name>
<dbReference type="PANTHER" id="PTHR43312:SF1">
    <property type="entry name" value="NADP-DEPENDENT OXIDOREDUCTASE DOMAIN-CONTAINING PROTEIN"/>
    <property type="match status" value="1"/>
</dbReference>
<evidence type="ECO:0000313" key="3">
    <source>
        <dbReference type="Proteomes" id="UP000565572"/>
    </source>
</evidence>
<dbReference type="AlphaFoldDB" id="A0A7W5P6J5"/>
<reference evidence="2 3" key="1">
    <citation type="submission" date="2020-08" db="EMBL/GenBank/DDBJ databases">
        <title>Sequencing the genomes of 1000 actinobacteria strains.</title>
        <authorList>
            <person name="Klenk H.-P."/>
        </authorList>
    </citation>
    <scope>NUCLEOTIDE SEQUENCE [LARGE SCALE GENOMIC DNA]</scope>
    <source>
        <strain evidence="2 3">DSM 11053</strain>
    </source>
</reference>
<dbReference type="CDD" id="cd19095">
    <property type="entry name" value="AKR_PA4992-like"/>
    <property type="match status" value="1"/>
</dbReference>
<evidence type="ECO:0000313" key="2">
    <source>
        <dbReference type="EMBL" id="MBB3325926.1"/>
    </source>
</evidence>
<dbReference type="InterPro" id="IPR053135">
    <property type="entry name" value="AKR2_Oxidoreductase"/>
</dbReference>
<dbReference type="InterPro" id="IPR023210">
    <property type="entry name" value="NADP_OxRdtase_dom"/>
</dbReference>
<dbReference type="RefSeq" id="WP_183336954.1">
    <property type="nucleotide sequence ID" value="NZ_JACHZG010000001.1"/>
</dbReference>
<keyword evidence="3" id="KW-1185">Reference proteome</keyword>
<feature type="domain" description="NADP-dependent oxidoreductase" evidence="1">
    <location>
        <begin position="16"/>
        <end position="172"/>
    </location>
</feature>
<dbReference type="SUPFAM" id="SSF51430">
    <property type="entry name" value="NAD(P)-linked oxidoreductase"/>
    <property type="match status" value="1"/>
</dbReference>
<dbReference type="Pfam" id="PF00248">
    <property type="entry name" value="Aldo_ket_red"/>
    <property type="match status" value="1"/>
</dbReference>
<dbReference type="EMBL" id="JACHZG010000001">
    <property type="protein sequence ID" value="MBB3325926.1"/>
    <property type="molecule type" value="Genomic_DNA"/>
</dbReference>
<sequence length="296" mass="31746">MEQRPLGGTTLDTSVVGLGAGQIGEADVTEAEAGALLNAALDLGVTLVDTALGYGTSEERIGRHLGRRRHEFVLSSKGGSGVPGYEDWSSASVRAGLEQTLRRTRSERVDVYLLHSCPLEVLQRGDLQETLDDAAAQGLIGVAGYSGDNDALAYAASSGRFAAVECSVNVVDRWNLHHVVGREPELGVIAKRPIANAPWRFPERPTGHYAELYWERLQALDLDPGDLGGADLDWPELALRFTAYAPGVHTAIVGTAKPDHLRRAVEAASRGPLPPEVLAELDAAWDRVGRDWPSST</sequence>
<accession>A0A7W5P6J5</accession>
<organism evidence="2 3">
    <name type="scientific">Microlunatus antarcticus</name>
    <dbReference type="NCBI Taxonomy" id="53388"/>
    <lineage>
        <taxon>Bacteria</taxon>
        <taxon>Bacillati</taxon>
        <taxon>Actinomycetota</taxon>
        <taxon>Actinomycetes</taxon>
        <taxon>Propionibacteriales</taxon>
        <taxon>Propionibacteriaceae</taxon>
        <taxon>Microlunatus</taxon>
    </lineage>
</organism>
<evidence type="ECO:0000259" key="1">
    <source>
        <dbReference type="Pfam" id="PF00248"/>
    </source>
</evidence>
<dbReference type="Proteomes" id="UP000565572">
    <property type="component" value="Unassembled WGS sequence"/>
</dbReference>
<comment type="caution">
    <text evidence="2">The sequence shown here is derived from an EMBL/GenBank/DDBJ whole genome shotgun (WGS) entry which is preliminary data.</text>
</comment>
<dbReference type="InterPro" id="IPR036812">
    <property type="entry name" value="NAD(P)_OxRdtase_dom_sf"/>
</dbReference>
<dbReference type="Gene3D" id="3.20.20.100">
    <property type="entry name" value="NADP-dependent oxidoreductase domain"/>
    <property type="match status" value="1"/>
</dbReference>
<dbReference type="PANTHER" id="PTHR43312">
    <property type="entry name" value="D-THREO-ALDOSE 1-DEHYDROGENASE"/>
    <property type="match status" value="1"/>
</dbReference>